<dbReference type="PANTHER" id="PTHR47691:SF3">
    <property type="entry name" value="HTH-TYPE TRANSCRIPTIONAL REGULATOR RV0890C-RELATED"/>
    <property type="match status" value="1"/>
</dbReference>
<dbReference type="RefSeq" id="WP_189214746.1">
    <property type="nucleotide sequence ID" value="NZ_BMQK01000001.1"/>
</dbReference>
<dbReference type="AlphaFoldDB" id="A0A918B6V9"/>
<organism evidence="2 3">
    <name type="scientific">Streptomyces ruber</name>
    <dbReference type="NCBI Taxonomy" id="83378"/>
    <lineage>
        <taxon>Bacteria</taxon>
        <taxon>Bacillati</taxon>
        <taxon>Actinomycetota</taxon>
        <taxon>Actinomycetes</taxon>
        <taxon>Kitasatosporales</taxon>
        <taxon>Streptomycetaceae</taxon>
        <taxon>Streptomyces</taxon>
    </lineage>
</organism>
<dbReference type="Gene3D" id="1.25.40.10">
    <property type="entry name" value="Tetratricopeptide repeat domain"/>
    <property type="match status" value="2"/>
</dbReference>
<name>A0A918B6V9_9ACTN</name>
<dbReference type="SUPFAM" id="SSF52540">
    <property type="entry name" value="P-loop containing nucleoside triphosphate hydrolases"/>
    <property type="match status" value="1"/>
</dbReference>
<evidence type="ECO:0000256" key="1">
    <source>
        <dbReference type="SAM" id="MobiDB-lite"/>
    </source>
</evidence>
<dbReference type="PANTHER" id="PTHR47691">
    <property type="entry name" value="REGULATOR-RELATED"/>
    <property type="match status" value="1"/>
</dbReference>
<reference evidence="2" key="1">
    <citation type="journal article" date="2014" name="Int. J. Syst. Evol. Microbiol.">
        <title>Complete genome sequence of Corynebacterium casei LMG S-19264T (=DSM 44701T), isolated from a smear-ripened cheese.</title>
        <authorList>
            <consortium name="US DOE Joint Genome Institute (JGI-PGF)"/>
            <person name="Walter F."/>
            <person name="Albersmeier A."/>
            <person name="Kalinowski J."/>
            <person name="Ruckert C."/>
        </authorList>
    </citation>
    <scope>NUCLEOTIDE SEQUENCE</scope>
    <source>
        <strain evidence="2">JCM 3131</strain>
    </source>
</reference>
<evidence type="ECO:0000313" key="2">
    <source>
        <dbReference type="EMBL" id="GGQ38963.1"/>
    </source>
</evidence>
<dbReference type="InterPro" id="IPR027417">
    <property type="entry name" value="P-loop_NTPase"/>
</dbReference>
<feature type="compositionally biased region" description="Pro residues" evidence="1">
    <location>
        <begin position="41"/>
        <end position="54"/>
    </location>
</feature>
<comment type="caution">
    <text evidence="2">The sequence shown here is derived from an EMBL/GenBank/DDBJ whole genome shotgun (WGS) entry which is preliminary data.</text>
</comment>
<dbReference type="SUPFAM" id="SSF48452">
    <property type="entry name" value="TPR-like"/>
    <property type="match status" value="1"/>
</dbReference>
<feature type="region of interest" description="Disordered" evidence="1">
    <location>
        <begin position="1"/>
        <end position="20"/>
    </location>
</feature>
<evidence type="ECO:0000313" key="3">
    <source>
        <dbReference type="Proteomes" id="UP000620156"/>
    </source>
</evidence>
<gene>
    <name evidence="2" type="ORF">GCM10010145_02990</name>
</gene>
<dbReference type="Proteomes" id="UP000620156">
    <property type="component" value="Unassembled WGS sequence"/>
</dbReference>
<keyword evidence="3" id="KW-1185">Reference proteome</keyword>
<dbReference type="PRINTS" id="PR00364">
    <property type="entry name" value="DISEASERSIST"/>
</dbReference>
<protein>
    <submittedName>
        <fullName evidence="2">NTPase</fullName>
    </submittedName>
</protein>
<feature type="region of interest" description="Disordered" evidence="1">
    <location>
        <begin position="33"/>
        <end position="57"/>
    </location>
</feature>
<dbReference type="GO" id="GO:0043531">
    <property type="term" value="F:ADP binding"/>
    <property type="evidence" value="ECO:0007669"/>
    <property type="project" value="InterPro"/>
</dbReference>
<dbReference type="Gene3D" id="3.40.50.300">
    <property type="entry name" value="P-loop containing nucleotide triphosphate hydrolases"/>
    <property type="match status" value="1"/>
</dbReference>
<dbReference type="InterPro" id="IPR011990">
    <property type="entry name" value="TPR-like_helical_dom_sf"/>
</dbReference>
<sequence>MREQERAGRNEVSGVVHGPSVQAAVVHGDVHIGTGTQAAPDAPPPPPWQLPPTGPLTDRTAEVEALERRRVSAARREHPTLAAVSGLGGVGKTALALSWLHRLRRDYPAGQLYADLGAQSPAGPADPAEVLSGFLRALGVPPQQVPRGLAERAASYRSLTAERGLVVLLDDAATAAQVRPLLPGGANVTLVTSRRRMSGLALEGCYQLHLEPLAPEAAVELLADTLADDRVETQADDARALVRLCAGLPLAVRVAGARLAARPHRAITTMVRALAEERGRLDALAIDGDHGVRAALDLSYRGLPEDAARLYRLLGVHPGTEFGSAAAAALLGNTAGRPGPGHGRGAAHLLDVLHDANLVTDIGEDRYRFHDLVRLHASAMAAEDESAAERAAAFRRLADHLLATATRAETAVDPQHPLRERSYGPGPVVVEEFGAGAQAALDWLERELPQLMAVVRYARSAGEPDVCWQLADALGPLFIRRKHYGHCHTAHAEGLAAARELADRAAECRMLTSGGLGELGGGEHERALEMFEDAARLFAADGNALGHARTLNYQGLAHQRLGRPDEAAGLFAHAAVGLARCGDRRAAALARLNGADVDLARGRPEAAAADAAGARTTLLAVGDSYNAARAAVLLGRIRLEGGRTDDADRWLSGALTVMREAGAAYETARILESLGEVAERRGRRDLARGRYREAADLYSAVQRADPAEAVRERLRLLSRGEAGD</sequence>
<reference evidence="2" key="2">
    <citation type="submission" date="2020-09" db="EMBL/GenBank/DDBJ databases">
        <authorList>
            <person name="Sun Q."/>
            <person name="Ohkuma M."/>
        </authorList>
    </citation>
    <scope>NUCLEOTIDE SEQUENCE</scope>
    <source>
        <strain evidence="2">JCM 3131</strain>
    </source>
</reference>
<proteinExistence type="predicted"/>
<accession>A0A918B6V9</accession>
<dbReference type="EMBL" id="BMQK01000001">
    <property type="protein sequence ID" value="GGQ38963.1"/>
    <property type="molecule type" value="Genomic_DNA"/>
</dbReference>